<dbReference type="EMBL" id="KN832992">
    <property type="protein sequence ID" value="KIM83113.1"/>
    <property type="molecule type" value="Genomic_DNA"/>
</dbReference>
<name>A0A0C3BA24_PILCF</name>
<reference evidence="2" key="2">
    <citation type="submission" date="2015-01" db="EMBL/GenBank/DDBJ databases">
        <title>Evolutionary Origins and Diversification of the Mycorrhizal Mutualists.</title>
        <authorList>
            <consortium name="DOE Joint Genome Institute"/>
            <consortium name="Mycorrhizal Genomics Consortium"/>
            <person name="Kohler A."/>
            <person name="Kuo A."/>
            <person name="Nagy L.G."/>
            <person name="Floudas D."/>
            <person name="Copeland A."/>
            <person name="Barry K.W."/>
            <person name="Cichocki N."/>
            <person name="Veneault-Fourrey C."/>
            <person name="LaButti K."/>
            <person name="Lindquist E.A."/>
            <person name="Lipzen A."/>
            <person name="Lundell T."/>
            <person name="Morin E."/>
            <person name="Murat C."/>
            <person name="Riley R."/>
            <person name="Ohm R."/>
            <person name="Sun H."/>
            <person name="Tunlid A."/>
            <person name="Henrissat B."/>
            <person name="Grigoriev I.V."/>
            <person name="Hibbett D.S."/>
            <person name="Martin F."/>
        </authorList>
    </citation>
    <scope>NUCLEOTIDE SEQUENCE [LARGE SCALE GENOMIC DNA]</scope>
    <source>
        <strain evidence="2">F 1598</strain>
    </source>
</reference>
<keyword evidence="2" id="KW-1185">Reference proteome</keyword>
<dbReference type="AlphaFoldDB" id="A0A0C3BA24"/>
<reference evidence="1 2" key="1">
    <citation type="submission" date="2014-04" db="EMBL/GenBank/DDBJ databases">
        <authorList>
            <consortium name="DOE Joint Genome Institute"/>
            <person name="Kuo A."/>
            <person name="Tarkka M."/>
            <person name="Buscot F."/>
            <person name="Kohler A."/>
            <person name="Nagy L.G."/>
            <person name="Floudas D."/>
            <person name="Copeland A."/>
            <person name="Barry K.W."/>
            <person name="Cichocki N."/>
            <person name="Veneault-Fourrey C."/>
            <person name="LaButti K."/>
            <person name="Lindquist E.A."/>
            <person name="Lipzen A."/>
            <person name="Lundell T."/>
            <person name="Morin E."/>
            <person name="Murat C."/>
            <person name="Sun H."/>
            <person name="Tunlid A."/>
            <person name="Henrissat B."/>
            <person name="Grigoriev I.V."/>
            <person name="Hibbett D.S."/>
            <person name="Martin F."/>
            <person name="Nordberg H.P."/>
            <person name="Cantor M.N."/>
            <person name="Hua S.X."/>
        </authorList>
    </citation>
    <scope>NUCLEOTIDE SEQUENCE [LARGE SCALE GENOMIC DNA]</scope>
    <source>
        <strain evidence="1 2">F 1598</strain>
    </source>
</reference>
<dbReference type="InParanoid" id="A0A0C3BA24"/>
<proteinExistence type="predicted"/>
<evidence type="ECO:0000313" key="1">
    <source>
        <dbReference type="EMBL" id="KIM83113.1"/>
    </source>
</evidence>
<evidence type="ECO:0000313" key="2">
    <source>
        <dbReference type="Proteomes" id="UP000054166"/>
    </source>
</evidence>
<accession>A0A0C3BA24</accession>
<dbReference type="OrthoDB" id="2951111at2759"/>
<gene>
    <name evidence="1" type="ORF">PILCRDRAFT_450623</name>
</gene>
<sequence>MPGSQLEETNASIILALSKMGVYMERDRNALDKLSPQEQNTRLQKAFDRTVENCCIFPMLFSKQELGKDKLVLSSGRLQWTGWRESKLRDLRLAIPQCDGNFFKAWVATLGKHSIWAPMRMGRYSVTSSSKIQGASVRILADVPEMETLIMRWLSFVSEIDLQGPFPGAYWAITNIPAKHNGDNQHMPLPPAFQAVMAVEPIEVIQMRLPVPIDDVTCEEGEVEMAAAGYVGNDDRQAIPIIVVRYSTSLPGLGTKVVGLMITFIGSLA</sequence>
<dbReference type="HOGENOM" id="CLU_1034836_0_0_1"/>
<dbReference type="Proteomes" id="UP000054166">
    <property type="component" value="Unassembled WGS sequence"/>
</dbReference>
<organism evidence="1 2">
    <name type="scientific">Piloderma croceum (strain F 1598)</name>
    <dbReference type="NCBI Taxonomy" id="765440"/>
    <lineage>
        <taxon>Eukaryota</taxon>
        <taxon>Fungi</taxon>
        <taxon>Dikarya</taxon>
        <taxon>Basidiomycota</taxon>
        <taxon>Agaricomycotina</taxon>
        <taxon>Agaricomycetes</taxon>
        <taxon>Agaricomycetidae</taxon>
        <taxon>Atheliales</taxon>
        <taxon>Atheliaceae</taxon>
        <taxon>Piloderma</taxon>
    </lineage>
</organism>
<protein>
    <submittedName>
        <fullName evidence="1">Uncharacterized protein</fullName>
    </submittedName>
</protein>